<reference evidence="1 2" key="1">
    <citation type="journal article" date="2015" name="Genome Announc.">
        <title>Draft Genome of the Euendolithic (true boring) Cyanobacterium Mastigocoleus testarum strain BC008.</title>
        <authorList>
            <person name="Guida B.S."/>
            <person name="Garcia-Pichel F."/>
        </authorList>
    </citation>
    <scope>NUCLEOTIDE SEQUENCE [LARGE SCALE GENOMIC DNA]</scope>
    <source>
        <strain evidence="1 2">BC008</strain>
    </source>
</reference>
<keyword evidence="2" id="KW-1185">Reference proteome</keyword>
<dbReference type="OrthoDB" id="463790at2"/>
<sequence>MSNKTNNHVIEANKYLRSLAGVLGVFFINLPSALAIPTKRISAANPCPGIYYEEPYNSRLIVPRKCAPNAATLRWLKGKPAPKQPFLQLSEDIPSAGNEVKPVDELPLPESSNQAIAVINLNEGKVNVKLKNDTNTPIVYQVIEHTKKRYIRGKQEITLQDLPTPVTITMRRNDGGFIKVNPKSRNSEKATLNISLDESEKLDDARGVLRIKKDGQVLLN</sequence>
<organism evidence="1 2">
    <name type="scientific">Mastigocoleus testarum BC008</name>
    <dbReference type="NCBI Taxonomy" id="371196"/>
    <lineage>
        <taxon>Bacteria</taxon>
        <taxon>Bacillati</taxon>
        <taxon>Cyanobacteriota</taxon>
        <taxon>Cyanophyceae</taxon>
        <taxon>Nostocales</taxon>
        <taxon>Hapalosiphonaceae</taxon>
        <taxon>Mastigocoleus</taxon>
    </lineage>
</organism>
<comment type="caution">
    <text evidence="1">The sequence shown here is derived from an EMBL/GenBank/DDBJ whole genome shotgun (WGS) entry which is preliminary data.</text>
</comment>
<accession>A0A0V7ZYD3</accession>
<proteinExistence type="predicted"/>
<dbReference type="Proteomes" id="UP000053372">
    <property type="component" value="Unassembled WGS sequence"/>
</dbReference>
<evidence type="ECO:0000313" key="2">
    <source>
        <dbReference type="Proteomes" id="UP000053372"/>
    </source>
</evidence>
<dbReference type="AlphaFoldDB" id="A0A0V7ZYD3"/>
<evidence type="ECO:0000313" key="1">
    <source>
        <dbReference type="EMBL" id="KST69561.1"/>
    </source>
</evidence>
<protein>
    <submittedName>
        <fullName evidence="1">Uncharacterized protein</fullName>
    </submittedName>
</protein>
<name>A0A0V7ZYD3_9CYAN</name>
<dbReference type="RefSeq" id="WP_036265475.1">
    <property type="nucleotide sequence ID" value="NZ_LMTZ01000020.1"/>
</dbReference>
<gene>
    <name evidence="1" type="ORF">BC008_04480</name>
</gene>
<dbReference type="EMBL" id="LMTZ01000020">
    <property type="protein sequence ID" value="KST69561.1"/>
    <property type="molecule type" value="Genomic_DNA"/>
</dbReference>